<name>A0A1R2D093_9CILI</name>
<organism evidence="1 2">
    <name type="scientific">Stentor coeruleus</name>
    <dbReference type="NCBI Taxonomy" id="5963"/>
    <lineage>
        <taxon>Eukaryota</taxon>
        <taxon>Sar</taxon>
        <taxon>Alveolata</taxon>
        <taxon>Ciliophora</taxon>
        <taxon>Postciliodesmatophora</taxon>
        <taxon>Heterotrichea</taxon>
        <taxon>Heterotrichida</taxon>
        <taxon>Stentoridae</taxon>
        <taxon>Stentor</taxon>
    </lineage>
</organism>
<dbReference type="EMBL" id="MPUH01000023">
    <property type="protein sequence ID" value="OMJ94674.1"/>
    <property type="molecule type" value="Genomic_DNA"/>
</dbReference>
<protein>
    <submittedName>
        <fullName evidence="1">Uncharacterized protein</fullName>
    </submittedName>
</protein>
<comment type="caution">
    <text evidence="1">The sequence shown here is derived from an EMBL/GenBank/DDBJ whole genome shotgun (WGS) entry which is preliminary data.</text>
</comment>
<proteinExistence type="predicted"/>
<sequence>MDNISVASSSAISRNSGYSKKVQMTMTSSENPMINFEKPAASLLTTSSMKQRNLCSQIAYLPTSMPQDKTIQVNKSKQSKTSSSIGSLPGSFMVASQTDEISKKHYILNKNRTTFDIPYEPAKKAKNYNSSKLDHKMDILQNVLYEDEPIGKKSTYGTTPNKLAHKFDIFGGQTEVEVEPKNAKSWKSNKLEHHYDIFKQYEPVDN</sequence>
<keyword evidence="2" id="KW-1185">Reference proteome</keyword>
<reference evidence="1 2" key="1">
    <citation type="submission" date="2016-11" db="EMBL/GenBank/DDBJ databases">
        <title>The macronuclear genome of Stentor coeruleus: a giant cell with tiny introns.</title>
        <authorList>
            <person name="Slabodnick M."/>
            <person name="Ruby J.G."/>
            <person name="Reiff S.B."/>
            <person name="Swart E.C."/>
            <person name="Gosai S."/>
            <person name="Prabakaran S."/>
            <person name="Witkowska E."/>
            <person name="Larue G.E."/>
            <person name="Fisher S."/>
            <person name="Freeman R.M."/>
            <person name="Gunawardena J."/>
            <person name="Chu W."/>
            <person name="Stover N.A."/>
            <person name="Gregory B.D."/>
            <person name="Nowacki M."/>
            <person name="Derisi J."/>
            <person name="Roy S.W."/>
            <person name="Marshall W.F."/>
            <person name="Sood P."/>
        </authorList>
    </citation>
    <scope>NUCLEOTIDE SEQUENCE [LARGE SCALE GENOMIC DNA]</scope>
    <source>
        <strain evidence="1">WM001</strain>
    </source>
</reference>
<gene>
    <name evidence="1" type="ORF">SteCoe_2174</name>
</gene>
<evidence type="ECO:0000313" key="1">
    <source>
        <dbReference type="EMBL" id="OMJ94674.1"/>
    </source>
</evidence>
<accession>A0A1R2D093</accession>
<evidence type="ECO:0000313" key="2">
    <source>
        <dbReference type="Proteomes" id="UP000187209"/>
    </source>
</evidence>
<dbReference type="AlphaFoldDB" id="A0A1R2D093"/>
<dbReference type="Proteomes" id="UP000187209">
    <property type="component" value="Unassembled WGS sequence"/>
</dbReference>